<organism evidence="1 2">
    <name type="scientific">Desulfatibacillum aliphaticivorans</name>
    <dbReference type="NCBI Taxonomy" id="218208"/>
    <lineage>
        <taxon>Bacteria</taxon>
        <taxon>Pseudomonadati</taxon>
        <taxon>Thermodesulfobacteriota</taxon>
        <taxon>Desulfobacteria</taxon>
        <taxon>Desulfobacterales</taxon>
        <taxon>Desulfatibacillaceae</taxon>
        <taxon>Desulfatibacillum</taxon>
    </lineage>
</organism>
<accession>B8FCP7</accession>
<dbReference type="AlphaFoldDB" id="B8FCP7"/>
<name>B8FCP7_DESAL</name>
<reference evidence="1 2" key="1">
    <citation type="journal article" date="2012" name="Environ. Microbiol.">
        <title>The genome sequence of Desulfatibacillum alkenivorans AK-01: a blueprint for anaerobic alkane oxidation.</title>
        <authorList>
            <person name="Callaghan A.V."/>
            <person name="Morris B.E."/>
            <person name="Pereira I.A."/>
            <person name="McInerney M.J."/>
            <person name="Austin R.N."/>
            <person name="Groves J.T."/>
            <person name="Kukor J.J."/>
            <person name="Suflita J.M."/>
            <person name="Young L.Y."/>
            <person name="Zylstra G.J."/>
            <person name="Wawrik B."/>
        </authorList>
    </citation>
    <scope>NUCLEOTIDE SEQUENCE [LARGE SCALE GENOMIC DNA]</scope>
    <source>
        <strain evidence="1 2">AK-01</strain>
    </source>
</reference>
<evidence type="ECO:0000313" key="1">
    <source>
        <dbReference type="EMBL" id="ACL06210.1"/>
    </source>
</evidence>
<dbReference type="KEGG" id="dal:Dalk_4532"/>
<gene>
    <name evidence="1" type="ordered locus">Dalk_4532</name>
</gene>
<keyword evidence="2" id="KW-1185">Reference proteome</keyword>
<proteinExistence type="predicted"/>
<dbReference type="Proteomes" id="UP000000739">
    <property type="component" value="Chromosome"/>
</dbReference>
<evidence type="ECO:0000313" key="2">
    <source>
        <dbReference type="Proteomes" id="UP000000739"/>
    </source>
</evidence>
<dbReference type="EMBL" id="CP001322">
    <property type="protein sequence ID" value="ACL06210.1"/>
    <property type="molecule type" value="Genomic_DNA"/>
</dbReference>
<dbReference type="HOGENOM" id="CLU_2232191_0_0_7"/>
<protein>
    <submittedName>
        <fullName evidence="1">Uncharacterized protein</fullName>
    </submittedName>
</protein>
<sequence length="105" mass="11785">MKVIKVKSCWKCPKAVHNPMRLIEHWCGMPGGPKDLGSDEDMECIHKNCPLSDDPTAKLVEALSECVSRFKWLKIYGSLSHAADWKKCERTMGKAKAVLAEVKDV</sequence>